<dbReference type="OrthoDB" id="9255680at2"/>
<proteinExistence type="predicted"/>
<organism evidence="2 3">
    <name type="scientific">Syntrophotalea acetylenica</name>
    <name type="common">Pelobacter acetylenicus</name>
    <dbReference type="NCBI Taxonomy" id="29542"/>
    <lineage>
        <taxon>Bacteria</taxon>
        <taxon>Pseudomonadati</taxon>
        <taxon>Thermodesulfobacteriota</taxon>
        <taxon>Desulfuromonadia</taxon>
        <taxon>Desulfuromonadales</taxon>
        <taxon>Syntrophotaleaceae</taxon>
        <taxon>Syntrophotalea</taxon>
    </lineage>
</organism>
<keyword evidence="3" id="KW-1185">Reference proteome</keyword>
<keyword evidence="1" id="KW-0732">Signal</keyword>
<sequence length="183" mass="20583">MGKIIMLFMLVALLPGCAKPLYSVDPNGSVASVTYIRHDVNHYISEETGTIVPRGEKDKFTGKLISTECRRTFPTVIYLYKSVECSGNPVVMGRLDLKKSDDATATFKVKAGVPLINSYRTKFQTCERDCYKHFYTSSVFVPEENAKYEVVLEPIDGVAVYKLKNGRKIKQKVDSNLSESCQY</sequence>
<dbReference type="RefSeq" id="WP_072286179.1">
    <property type="nucleotide sequence ID" value="NZ_CP015455.1"/>
</dbReference>
<evidence type="ECO:0000313" key="3">
    <source>
        <dbReference type="Proteomes" id="UP000182264"/>
    </source>
</evidence>
<evidence type="ECO:0000313" key="2">
    <source>
        <dbReference type="EMBL" id="APG24339.1"/>
    </source>
</evidence>
<feature type="chain" id="PRO_5012746915" description="Lipoprotein" evidence="1">
    <location>
        <begin position="19"/>
        <end position="183"/>
    </location>
</feature>
<protein>
    <recommendedName>
        <fullName evidence="4">Lipoprotein</fullName>
    </recommendedName>
</protein>
<dbReference type="STRING" id="29542.A6070_12930"/>
<dbReference type="Proteomes" id="UP000182264">
    <property type="component" value="Chromosome"/>
</dbReference>
<dbReference type="AlphaFoldDB" id="A0A1L3GET5"/>
<accession>A0A1L3GET5</accession>
<reference evidence="2 3" key="1">
    <citation type="journal article" date="2017" name="Genome Announc.">
        <title>Complete Genome Sequences of Two Acetylene-Fermenting Pelobacter acetylenicus Strains.</title>
        <authorList>
            <person name="Sutton J.M."/>
            <person name="Baesman S.M."/>
            <person name="Fierst J.L."/>
            <person name="Poret-Peterson A.T."/>
            <person name="Oremland R.S."/>
            <person name="Dunlap D.S."/>
            <person name="Akob D.M."/>
        </authorList>
    </citation>
    <scope>NUCLEOTIDE SEQUENCE [LARGE SCALE GENOMIC DNA]</scope>
    <source>
        <strain evidence="2 3">DSM 3247</strain>
    </source>
</reference>
<evidence type="ECO:0008006" key="4">
    <source>
        <dbReference type="Google" id="ProtNLM"/>
    </source>
</evidence>
<feature type="signal peptide" evidence="1">
    <location>
        <begin position="1"/>
        <end position="18"/>
    </location>
</feature>
<name>A0A1L3GET5_SYNAC</name>
<dbReference type="KEGG" id="pace:A6070_12930"/>
<dbReference type="EMBL" id="CP015518">
    <property type="protein sequence ID" value="APG24339.1"/>
    <property type="molecule type" value="Genomic_DNA"/>
</dbReference>
<gene>
    <name evidence="2" type="ORF">A7E75_04295</name>
</gene>
<evidence type="ECO:0000256" key="1">
    <source>
        <dbReference type="SAM" id="SignalP"/>
    </source>
</evidence>